<evidence type="ECO:0000256" key="2">
    <source>
        <dbReference type="ARBA" id="ARBA00023125"/>
    </source>
</evidence>
<organism evidence="5 6">
    <name type="scientific">Rossellomorea pakistanensis</name>
    <dbReference type="NCBI Taxonomy" id="992288"/>
    <lineage>
        <taxon>Bacteria</taxon>
        <taxon>Bacillati</taxon>
        <taxon>Bacillota</taxon>
        <taxon>Bacilli</taxon>
        <taxon>Bacillales</taxon>
        <taxon>Bacillaceae</taxon>
        <taxon>Rossellomorea</taxon>
    </lineage>
</organism>
<dbReference type="PANTHER" id="PTHR43479">
    <property type="entry name" value="ACREF/ENVCD OPERON REPRESSOR-RELATED"/>
    <property type="match status" value="1"/>
</dbReference>
<dbReference type="PANTHER" id="PTHR43479:SF11">
    <property type="entry name" value="ACREF_ENVCD OPERON REPRESSOR-RELATED"/>
    <property type="match status" value="1"/>
</dbReference>
<feature type="DNA-binding region" description="H-T-H motif" evidence="3">
    <location>
        <begin position="33"/>
        <end position="52"/>
    </location>
</feature>
<sequence length="204" mass="23878">MAGLREEKKLQTQARIMESAKKVFMEKGFQKASMAEIAKNAEVGAGTIYNYFPSKGSLLLIIFSKEFEQMQKYNAAKLTEPSDGDLVDMIIEVLKQLTSFFNHYSKAFWREIFHVMTEEVEESIDLRRKLFGLDEDMMIWFKELINKHSECFLIPIHPEDAAYALYSITITDTMLYIYDENMTYEKFLEQITRHVTFLFAGKLK</sequence>
<dbReference type="PROSITE" id="PS50977">
    <property type="entry name" value="HTH_TETR_2"/>
    <property type="match status" value="1"/>
</dbReference>
<reference evidence="5 6" key="1">
    <citation type="submission" date="2021-01" db="EMBL/GenBank/DDBJ databases">
        <title>Genomic Encyclopedia of Type Strains, Phase IV (KMG-IV): sequencing the most valuable type-strain genomes for metagenomic binning, comparative biology and taxonomic classification.</title>
        <authorList>
            <person name="Goeker M."/>
        </authorList>
    </citation>
    <scope>NUCLEOTIDE SEQUENCE [LARGE SCALE GENOMIC DNA]</scope>
    <source>
        <strain evidence="5 6">DSM 24834</strain>
    </source>
</reference>
<name>A0ABS2NJU4_9BACI</name>
<dbReference type="PRINTS" id="PR00455">
    <property type="entry name" value="HTHTETR"/>
</dbReference>
<gene>
    <name evidence="5" type="ORF">JOC86_004712</name>
</gene>
<comment type="caution">
    <text evidence="5">The sequence shown here is derived from an EMBL/GenBank/DDBJ whole genome shotgun (WGS) entry which is preliminary data.</text>
</comment>
<dbReference type="Pfam" id="PF00440">
    <property type="entry name" value="TetR_N"/>
    <property type="match status" value="1"/>
</dbReference>
<evidence type="ECO:0000313" key="5">
    <source>
        <dbReference type="EMBL" id="MBM7588137.1"/>
    </source>
</evidence>
<dbReference type="InterPro" id="IPR050624">
    <property type="entry name" value="HTH-type_Tx_Regulator"/>
</dbReference>
<dbReference type="Gene3D" id="1.10.357.10">
    <property type="entry name" value="Tetracycline Repressor, domain 2"/>
    <property type="match status" value="1"/>
</dbReference>
<evidence type="ECO:0000259" key="4">
    <source>
        <dbReference type="PROSITE" id="PS50977"/>
    </source>
</evidence>
<evidence type="ECO:0000256" key="3">
    <source>
        <dbReference type="PROSITE-ProRule" id="PRU00335"/>
    </source>
</evidence>
<proteinExistence type="predicted"/>
<keyword evidence="6" id="KW-1185">Reference proteome</keyword>
<keyword evidence="2 3" id="KW-0238">DNA-binding</keyword>
<protein>
    <submittedName>
        <fullName evidence="5">AcrR family transcriptional regulator</fullName>
    </submittedName>
</protein>
<dbReference type="InterPro" id="IPR023772">
    <property type="entry name" value="DNA-bd_HTH_TetR-type_CS"/>
</dbReference>
<keyword evidence="1" id="KW-0678">Repressor</keyword>
<dbReference type="InterPro" id="IPR009057">
    <property type="entry name" value="Homeodomain-like_sf"/>
</dbReference>
<evidence type="ECO:0000256" key="1">
    <source>
        <dbReference type="ARBA" id="ARBA00022491"/>
    </source>
</evidence>
<dbReference type="PROSITE" id="PS01081">
    <property type="entry name" value="HTH_TETR_1"/>
    <property type="match status" value="1"/>
</dbReference>
<feature type="domain" description="HTH tetR-type" evidence="4">
    <location>
        <begin position="10"/>
        <end position="70"/>
    </location>
</feature>
<dbReference type="InterPro" id="IPR001647">
    <property type="entry name" value="HTH_TetR"/>
</dbReference>
<dbReference type="Proteomes" id="UP001646157">
    <property type="component" value="Unassembled WGS sequence"/>
</dbReference>
<accession>A0ABS2NJU4</accession>
<evidence type="ECO:0000313" key="6">
    <source>
        <dbReference type="Proteomes" id="UP001646157"/>
    </source>
</evidence>
<dbReference type="SUPFAM" id="SSF46689">
    <property type="entry name" value="Homeodomain-like"/>
    <property type="match status" value="1"/>
</dbReference>
<dbReference type="RefSeq" id="WP_205175592.1">
    <property type="nucleotide sequence ID" value="NZ_JAFBDZ010000007.1"/>
</dbReference>
<dbReference type="EMBL" id="JAFBDZ010000007">
    <property type="protein sequence ID" value="MBM7588137.1"/>
    <property type="molecule type" value="Genomic_DNA"/>
</dbReference>